<accession>A0AAE0DX73</accession>
<dbReference type="Proteomes" id="UP001281410">
    <property type="component" value="Unassembled WGS sequence"/>
</dbReference>
<dbReference type="PANTHER" id="PTHR33710:SF77">
    <property type="entry name" value="DNASE I-LIKE SUPERFAMILY PROTEIN"/>
    <property type="match status" value="1"/>
</dbReference>
<dbReference type="PANTHER" id="PTHR33710">
    <property type="entry name" value="BNAC02G09200D PROTEIN"/>
    <property type="match status" value="1"/>
</dbReference>
<keyword evidence="2" id="KW-1185">Reference proteome</keyword>
<evidence type="ECO:0008006" key="3">
    <source>
        <dbReference type="Google" id="ProtNLM"/>
    </source>
</evidence>
<dbReference type="InterPro" id="IPR036691">
    <property type="entry name" value="Endo/exonu/phosph_ase_sf"/>
</dbReference>
<dbReference type="Gene3D" id="3.60.10.10">
    <property type="entry name" value="Endonuclease/exonuclease/phosphatase"/>
    <property type="match status" value="1"/>
</dbReference>
<comment type="caution">
    <text evidence="1">The sequence shown here is derived from an EMBL/GenBank/DDBJ whole genome shotgun (WGS) entry which is preliminary data.</text>
</comment>
<name>A0AAE0DX73_9ROSI</name>
<evidence type="ECO:0000313" key="1">
    <source>
        <dbReference type="EMBL" id="KAK3194206.1"/>
    </source>
</evidence>
<sequence length="250" mass="29080">MSSLPWLCIGDFNEVLHSAEKHGGPPRQRRLIEDFREAVDDCELMDMGFRGPGFTWSNRREGSAMVQERGAVRRVAKAISKCGQQLGRWNARKKKELRYDILETQKQLRESSDHIQAGSWELIRKLEFRLDILLEEEEMYWKQRSRVEWLKGGDKNSKFFHLRATARRSRNLIEGLFDERGIRREGNVEVEKVVTKYFSGLFTAGVVYSEDVDTVLNSLQPRLSPQSCNFLDTPFTFRRNSAGNLRYGTI</sequence>
<evidence type="ECO:0000313" key="2">
    <source>
        <dbReference type="Proteomes" id="UP001281410"/>
    </source>
</evidence>
<dbReference type="EMBL" id="JANJYJ010000008">
    <property type="protein sequence ID" value="KAK3194206.1"/>
    <property type="molecule type" value="Genomic_DNA"/>
</dbReference>
<protein>
    <recommendedName>
        <fullName evidence="3">Reverse transcriptase</fullName>
    </recommendedName>
</protein>
<reference evidence="1" key="1">
    <citation type="journal article" date="2023" name="Plant J.">
        <title>Genome sequences and population genomics provide insights into the demographic history, inbreeding, and mutation load of two 'living fossil' tree species of Dipteronia.</title>
        <authorList>
            <person name="Feng Y."/>
            <person name="Comes H.P."/>
            <person name="Chen J."/>
            <person name="Zhu S."/>
            <person name="Lu R."/>
            <person name="Zhang X."/>
            <person name="Li P."/>
            <person name="Qiu J."/>
            <person name="Olsen K.M."/>
            <person name="Qiu Y."/>
        </authorList>
    </citation>
    <scope>NUCLEOTIDE SEQUENCE</scope>
    <source>
        <strain evidence="1">NBL</strain>
    </source>
</reference>
<organism evidence="1 2">
    <name type="scientific">Dipteronia sinensis</name>
    <dbReference type="NCBI Taxonomy" id="43782"/>
    <lineage>
        <taxon>Eukaryota</taxon>
        <taxon>Viridiplantae</taxon>
        <taxon>Streptophyta</taxon>
        <taxon>Embryophyta</taxon>
        <taxon>Tracheophyta</taxon>
        <taxon>Spermatophyta</taxon>
        <taxon>Magnoliopsida</taxon>
        <taxon>eudicotyledons</taxon>
        <taxon>Gunneridae</taxon>
        <taxon>Pentapetalae</taxon>
        <taxon>rosids</taxon>
        <taxon>malvids</taxon>
        <taxon>Sapindales</taxon>
        <taxon>Sapindaceae</taxon>
        <taxon>Hippocastanoideae</taxon>
        <taxon>Acereae</taxon>
        <taxon>Dipteronia</taxon>
    </lineage>
</organism>
<dbReference type="SUPFAM" id="SSF56219">
    <property type="entry name" value="DNase I-like"/>
    <property type="match status" value="1"/>
</dbReference>
<dbReference type="AlphaFoldDB" id="A0AAE0DX73"/>
<proteinExistence type="predicted"/>
<gene>
    <name evidence="1" type="ORF">Dsin_025516</name>
</gene>